<dbReference type="InterPro" id="IPR029472">
    <property type="entry name" value="Copia-like_N"/>
</dbReference>
<feature type="compositionally biased region" description="Low complexity" evidence="2">
    <location>
        <begin position="15"/>
        <end position="24"/>
    </location>
</feature>
<dbReference type="Pfam" id="PF03732">
    <property type="entry name" value="Retrotrans_gag"/>
    <property type="match status" value="1"/>
</dbReference>
<keyword evidence="1" id="KW-0175">Coiled coil</keyword>
<protein>
    <submittedName>
        <fullName evidence="5">Transposable element protein</fullName>
    </submittedName>
</protein>
<feature type="region of interest" description="Disordered" evidence="2">
    <location>
        <begin position="253"/>
        <end position="277"/>
    </location>
</feature>
<dbReference type="PANTHER" id="PTHR37610">
    <property type="entry name" value="CCHC-TYPE DOMAIN-CONTAINING PROTEIN"/>
    <property type="match status" value="1"/>
</dbReference>
<feature type="compositionally biased region" description="Polar residues" evidence="2">
    <location>
        <begin position="268"/>
        <end position="277"/>
    </location>
</feature>
<feature type="domain" description="Retrotransposon gag" evidence="3">
    <location>
        <begin position="99"/>
        <end position="202"/>
    </location>
</feature>
<evidence type="ECO:0000256" key="1">
    <source>
        <dbReference type="SAM" id="Coils"/>
    </source>
</evidence>
<reference evidence="5" key="1">
    <citation type="journal article" date="2019" name="Science">
        <title>Mutation of a bHLH transcription factor allowed almond domestication.</title>
        <authorList>
            <person name="Sanchez-Perez R."/>
            <person name="Pavan S."/>
            <person name="Mazzeo R."/>
            <person name="Moldovan C."/>
            <person name="Aiese Cigliano R."/>
            <person name="Del Cueto J."/>
            <person name="Ricciardi F."/>
            <person name="Lotti C."/>
            <person name="Ricciardi L."/>
            <person name="Dicenta F."/>
            <person name="Lopez-Marques R.L."/>
            <person name="Lindberg Moller B."/>
        </authorList>
    </citation>
    <scope>NUCLEOTIDE SEQUENCE</scope>
</reference>
<dbReference type="EMBL" id="AP020743">
    <property type="protein sequence ID" value="BBN68392.1"/>
    <property type="molecule type" value="Genomic_DNA"/>
</dbReference>
<gene>
    <name evidence="5" type="ORF">Prudu_406S000600</name>
</gene>
<evidence type="ECO:0000259" key="3">
    <source>
        <dbReference type="Pfam" id="PF03732"/>
    </source>
</evidence>
<feature type="domain" description="Retrotransposon Copia-like N-terminal" evidence="4">
    <location>
        <begin position="31"/>
        <end position="77"/>
    </location>
</feature>
<feature type="compositionally biased region" description="Low complexity" evidence="2">
    <location>
        <begin position="253"/>
        <end position="267"/>
    </location>
</feature>
<feature type="region of interest" description="Disordered" evidence="2">
    <location>
        <begin position="333"/>
        <end position="360"/>
    </location>
</feature>
<feature type="region of interest" description="Disordered" evidence="2">
    <location>
        <begin position="1"/>
        <end position="28"/>
    </location>
</feature>
<organism evidence="5">
    <name type="scientific">Prunus dulcis</name>
    <name type="common">Almond</name>
    <name type="synonym">Amygdalus dulcis</name>
    <dbReference type="NCBI Taxonomy" id="3755"/>
    <lineage>
        <taxon>Eukaryota</taxon>
        <taxon>Viridiplantae</taxon>
        <taxon>Streptophyta</taxon>
        <taxon>Embryophyta</taxon>
        <taxon>Tracheophyta</taxon>
        <taxon>Spermatophyta</taxon>
        <taxon>Magnoliopsida</taxon>
        <taxon>eudicotyledons</taxon>
        <taxon>Gunneridae</taxon>
        <taxon>Pentapetalae</taxon>
        <taxon>rosids</taxon>
        <taxon>fabids</taxon>
        <taxon>Rosales</taxon>
        <taxon>Rosaceae</taxon>
        <taxon>Amygdaloideae</taxon>
        <taxon>Amygdaleae</taxon>
        <taxon>Prunus</taxon>
    </lineage>
</organism>
<proteinExistence type="predicted"/>
<dbReference type="Pfam" id="PF14244">
    <property type="entry name" value="Retrotran_gag_3"/>
    <property type="match status" value="1"/>
</dbReference>
<dbReference type="InterPro" id="IPR005162">
    <property type="entry name" value="Retrotrans_gag_dom"/>
</dbReference>
<evidence type="ECO:0000259" key="4">
    <source>
        <dbReference type="Pfam" id="PF14244"/>
    </source>
</evidence>
<feature type="non-terminal residue" evidence="5">
    <location>
        <position position="912"/>
    </location>
</feature>
<dbReference type="AlphaFoldDB" id="A0A5H2XMX4"/>
<name>A0A5H2XMX4_PRUDU</name>
<feature type="non-terminal residue" evidence="5">
    <location>
        <position position="1"/>
    </location>
</feature>
<feature type="compositionally biased region" description="Basic and acidic residues" evidence="2">
    <location>
        <begin position="1"/>
        <end position="11"/>
    </location>
</feature>
<sequence>DEQSKPTKRDGGSGASKDGSANDANNPFFVHHSDHPGMVLVPKLLNGDNYTTWCRSIRLSLGAKNKLGFVEGTVQRPSEKSNPDHYSRWLQCNDMVLSWILNSIEPEIADSVIYSTTAHEIWEDLKERFSQSNAPRIFQLQRDIASLHQGQMSVAGYFTKMKGLWDELASYNDSPTCSCGAMKKHHEKEERNALMQFLMGLNESYSAVRGQILLMNPLPSLRRAYALVSQEEKQRELGSARVVAESAAMVVRSSQQQQRASNNPRPNISQQHQQSRPNQLLHNSSFNQQALLCSHCGDTNHVVAVNFKNSFSRCSKLTSILWRFKQFDKVKEESVSRDDMQDDQSYREQDDQSYKEQDDQSYRELCEKYDMLFNETCNFKEHNLMMEEKVKELDELNETLKMAKKKLSDSLYENEVDILILFEFEKSLVEHENVVVHDEFVVENSDLQCMLLEKDIEVQNLFEMIKSLEINMVKQSESFDALQFENIRLEHELKLEKEKIQGLTIGAGKIDKMLNFGKLFGDKRGLGYINESSTPSSFETIFVKDVSTQEAPKFVHGLNLGFDSMNIVSKGKLSLPQSKFVPTCHHCGVKGHIRPRCNILRIESQVSKESEFKTHVSSFKGYATVKSVVCTRDKHSSLAKFGFLQPKRFIPICHHCGTLGHIRPKCFDFRNFEQKPFVHFKKVNDDSLQTQVNDLLYKVVKIPKVISLPHKVSKVKQVWIKKEDHVLPHDRNHHVNIDDFAASTEMTLDEDGLLSSILEGESPGLDLFQSDPKESHLFVVKRIIKYVSRTFEFGLLYTYDTCVNLVGYSDADWAGCSDGRKSTSGRVFYVSNNLVAWHSKKQKSISLSIAEAEYYSWELLHSTPLDETNVSNQGRKLVGADKQLINQDNKLVILLVQKNFRRLKHEVAFTVP</sequence>
<dbReference type="PANTHER" id="PTHR37610:SF100">
    <property type="entry name" value="COPIA-LIKE POLYPROTEIN_RETROTRANSPOSON"/>
    <property type="match status" value="1"/>
</dbReference>
<feature type="coiled-coil region" evidence="1">
    <location>
        <begin position="379"/>
        <end position="413"/>
    </location>
</feature>
<evidence type="ECO:0000256" key="2">
    <source>
        <dbReference type="SAM" id="MobiDB-lite"/>
    </source>
</evidence>
<accession>A0A5H2XMX4</accession>
<dbReference type="CDD" id="cd09272">
    <property type="entry name" value="RNase_HI_RT_Ty1"/>
    <property type="match status" value="1"/>
</dbReference>
<evidence type="ECO:0000313" key="5">
    <source>
        <dbReference type="EMBL" id="BBN68392.1"/>
    </source>
</evidence>